<dbReference type="Gene3D" id="3.40.630.30">
    <property type="match status" value="1"/>
</dbReference>
<dbReference type="Pfam" id="PF00583">
    <property type="entry name" value="Acetyltransf_1"/>
    <property type="match status" value="1"/>
</dbReference>
<dbReference type="HOGENOM" id="CLU_098389_0_0_1"/>
<comment type="caution">
    <text evidence="2">The sequence shown here is derived from an EMBL/GenBank/DDBJ whole genome shotgun (WGS) entry which is preliminary data.</text>
</comment>
<dbReference type="SUPFAM" id="SSF55729">
    <property type="entry name" value="Acyl-CoA N-acyltransferases (Nat)"/>
    <property type="match status" value="1"/>
</dbReference>
<keyword evidence="3" id="KW-1185">Reference proteome</keyword>
<dbReference type="PaxDb" id="44689-DDB0204129"/>
<sequence>MSEVILGTEIIGKNGIKLFTRLIDTNDTDKIVEIVNWAYRGKDGTNPWATEKDLVTGFRVTPEMLHSDLNTDNKLMKLMLIEHIIEDNIDGASEASEATTTTTNTVSADQKRLIIGCVKIERESLESKEAVIGMLSVDPSYQSSGIGSILVRLAEGEIIKTFNVFESHLHVVNVRDTLIAWYNKLGYITTETTFPFDVDSNVALKQIHFVLLVKNLLKK</sequence>
<gene>
    <name evidence="2" type="ORF">DDB_G0281283</name>
</gene>
<dbReference type="VEuPathDB" id="AmoebaDB:DDB_G0281283"/>
<dbReference type="RefSeq" id="XP_640930.1">
    <property type="nucleotide sequence ID" value="XM_635838.1"/>
</dbReference>
<name>Q54U46_DICDI</name>
<dbReference type="GeneID" id="8622993"/>
<organism evidence="2 3">
    <name type="scientific">Dictyostelium discoideum</name>
    <name type="common">Social amoeba</name>
    <dbReference type="NCBI Taxonomy" id="44689"/>
    <lineage>
        <taxon>Eukaryota</taxon>
        <taxon>Amoebozoa</taxon>
        <taxon>Evosea</taxon>
        <taxon>Eumycetozoa</taxon>
        <taxon>Dictyostelia</taxon>
        <taxon>Dictyosteliales</taxon>
        <taxon>Dictyosteliaceae</taxon>
        <taxon>Dictyostelium</taxon>
    </lineage>
</organism>
<dbReference type="dictyBase" id="DDB_G0281283"/>
<dbReference type="OMA" id="ACCQLEH"/>
<dbReference type="EMBL" id="AAFI02000040">
    <property type="protein sequence ID" value="EAL66938.1"/>
    <property type="molecule type" value="Genomic_DNA"/>
</dbReference>
<dbReference type="InParanoid" id="Q54U46"/>
<proteinExistence type="predicted"/>
<dbReference type="eggNOG" id="ENOG502S8V6">
    <property type="taxonomic scope" value="Eukaryota"/>
</dbReference>
<reference evidence="2 3" key="1">
    <citation type="journal article" date="2005" name="Nature">
        <title>The genome of the social amoeba Dictyostelium discoideum.</title>
        <authorList>
            <consortium name="The Dictyostelium discoideum Sequencing Consortium"/>
            <person name="Eichinger L."/>
            <person name="Pachebat J.A."/>
            <person name="Glockner G."/>
            <person name="Rajandream M.A."/>
            <person name="Sucgang R."/>
            <person name="Berriman M."/>
            <person name="Song J."/>
            <person name="Olsen R."/>
            <person name="Szafranski K."/>
            <person name="Xu Q."/>
            <person name="Tunggal B."/>
            <person name="Kummerfeld S."/>
            <person name="Madera M."/>
            <person name="Konfortov B.A."/>
            <person name="Rivero F."/>
            <person name="Bankier A.T."/>
            <person name="Lehmann R."/>
            <person name="Hamlin N."/>
            <person name="Davies R."/>
            <person name="Gaudet P."/>
            <person name="Fey P."/>
            <person name="Pilcher K."/>
            <person name="Chen G."/>
            <person name="Saunders D."/>
            <person name="Sodergren E."/>
            <person name="Davis P."/>
            <person name="Kerhornou A."/>
            <person name="Nie X."/>
            <person name="Hall N."/>
            <person name="Anjard C."/>
            <person name="Hemphill L."/>
            <person name="Bason N."/>
            <person name="Farbrother P."/>
            <person name="Desany B."/>
            <person name="Just E."/>
            <person name="Morio T."/>
            <person name="Rost R."/>
            <person name="Churcher C."/>
            <person name="Cooper J."/>
            <person name="Haydock S."/>
            <person name="van Driessche N."/>
            <person name="Cronin A."/>
            <person name="Goodhead I."/>
            <person name="Muzny D."/>
            <person name="Mourier T."/>
            <person name="Pain A."/>
            <person name="Lu M."/>
            <person name="Harper D."/>
            <person name="Lindsay R."/>
            <person name="Hauser H."/>
            <person name="James K."/>
            <person name="Quiles M."/>
            <person name="Madan Babu M."/>
            <person name="Saito T."/>
            <person name="Buchrieser C."/>
            <person name="Wardroper A."/>
            <person name="Felder M."/>
            <person name="Thangavelu M."/>
            <person name="Johnson D."/>
            <person name="Knights A."/>
            <person name="Loulseged H."/>
            <person name="Mungall K."/>
            <person name="Oliver K."/>
            <person name="Price C."/>
            <person name="Quail M.A."/>
            <person name="Urushihara H."/>
            <person name="Hernandez J."/>
            <person name="Rabbinowitsch E."/>
            <person name="Steffen D."/>
            <person name="Sanders M."/>
            <person name="Ma J."/>
            <person name="Kohara Y."/>
            <person name="Sharp S."/>
            <person name="Simmonds M."/>
            <person name="Spiegler S."/>
            <person name="Tivey A."/>
            <person name="Sugano S."/>
            <person name="White B."/>
            <person name="Walker D."/>
            <person name="Woodward J."/>
            <person name="Winckler T."/>
            <person name="Tanaka Y."/>
            <person name="Shaulsky G."/>
            <person name="Schleicher M."/>
            <person name="Weinstock G."/>
            <person name="Rosenthal A."/>
            <person name="Cox E.C."/>
            <person name="Chisholm R.L."/>
            <person name="Gibbs R."/>
            <person name="Loomis W.F."/>
            <person name="Platzer M."/>
            <person name="Kay R.R."/>
            <person name="Williams J."/>
            <person name="Dear P.H."/>
            <person name="Noegel A.A."/>
            <person name="Barrell B."/>
            <person name="Kuspa A."/>
        </authorList>
    </citation>
    <scope>NUCLEOTIDE SEQUENCE [LARGE SCALE GENOMIC DNA]</scope>
    <source>
        <strain evidence="2 3">AX4</strain>
    </source>
</reference>
<dbReference type="PhylomeDB" id="Q54U46"/>
<dbReference type="KEGG" id="ddi:DDB_G0281283"/>
<dbReference type="CDD" id="cd04301">
    <property type="entry name" value="NAT_SF"/>
    <property type="match status" value="1"/>
</dbReference>
<accession>Q54U46</accession>
<feature type="domain" description="N-acetyltransferase" evidence="1">
    <location>
        <begin position="64"/>
        <end position="217"/>
    </location>
</feature>
<dbReference type="InterPro" id="IPR016181">
    <property type="entry name" value="Acyl_CoA_acyltransferase"/>
</dbReference>
<dbReference type="PROSITE" id="PS51186">
    <property type="entry name" value="GNAT"/>
    <property type="match status" value="1"/>
</dbReference>
<protein>
    <recommendedName>
        <fullName evidence="1">N-acetyltransferase domain-containing protein</fullName>
    </recommendedName>
</protein>
<evidence type="ECO:0000313" key="2">
    <source>
        <dbReference type="EMBL" id="EAL66938.1"/>
    </source>
</evidence>
<evidence type="ECO:0000313" key="3">
    <source>
        <dbReference type="Proteomes" id="UP000002195"/>
    </source>
</evidence>
<evidence type="ECO:0000259" key="1">
    <source>
        <dbReference type="PROSITE" id="PS51186"/>
    </source>
</evidence>
<dbReference type="GO" id="GO:0016747">
    <property type="term" value="F:acyltransferase activity, transferring groups other than amino-acyl groups"/>
    <property type="evidence" value="ECO:0000318"/>
    <property type="project" value="GO_Central"/>
</dbReference>
<dbReference type="InterPro" id="IPR000182">
    <property type="entry name" value="GNAT_dom"/>
</dbReference>
<dbReference type="AlphaFoldDB" id="Q54U46"/>
<dbReference type="STRING" id="44689.Q54U46"/>
<dbReference type="Proteomes" id="UP000002195">
    <property type="component" value="Unassembled WGS sequence"/>
</dbReference>